<reference evidence="1" key="1">
    <citation type="submission" date="2021-11" db="EMBL/GenBank/DDBJ databases">
        <authorList>
            <consortium name="Genoscope - CEA"/>
            <person name="William W."/>
        </authorList>
    </citation>
    <scope>NUCLEOTIDE SEQUENCE</scope>
</reference>
<organism evidence="1 2">
    <name type="scientific">Pelagomonas calceolata</name>
    <dbReference type="NCBI Taxonomy" id="35677"/>
    <lineage>
        <taxon>Eukaryota</taxon>
        <taxon>Sar</taxon>
        <taxon>Stramenopiles</taxon>
        <taxon>Ochrophyta</taxon>
        <taxon>Pelagophyceae</taxon>
        <taxon>Pelagomonadales</taxon>
        <taxon>Pelagomonadaceae</taxon>
        <taxon>Pelagomonas</taxon>
    </lineage>
</organism>
<name>A0A8J2SAP1_9STRA</name>
<gene>
    <name evidence="1" type="ORF">PECAL_2P08740</name>
</gene>
<dbReference type="Proteomes" id="UP000789595">
    <property type="component" value="Unassembled WGS sequence"/>
</dbReference>
<keyword evidence="2" id="KW-1185">Reference proteome</keyword>
<evidence type="ECO:0000313" key="2">
    <source>
        <dbReference type="Proteomes" id="UP000789595"/>
    </source>
</evidence>
<comment type="caution">
    <text evidence="1">The sequence shown here is derived from an EMBL/GenBank/DDBJ whole genome shotgun (WGS) entry which is preliminary data.</text>
</comment>
<evidence type="ECO:0000313" key="1">
    <source>
        <dbReference type="EMBL" id="CAH0367835.1"/>
    </source>
</evidence>
<protein>
    <submittedName>
        <fullName evidence="1">Uncharacterized protein</fullName>
    </submittedName>
</protein>
<proteinExistence type="predicted"/>
<dbReference type="AlphaFoldDB" id="A0A8J2SAP1"/>
<accession>A0A8J2SAP1</accession>
<dbReference type="EMBL" id="CAKKNE010000002">
    <property type="protein sequence ID" value="CAH0367835.1"/>
    <property type="molecule type" value="Genomic_DNA"/>
</dbReference>
<sequence length="289" mass="30898">MAAAAPIYGSVAADDAARATMMVLSSKRRRRQLAAGAIALLGLFAVNGARNAKLPTRAVALTATAGAASCPVVFGYDVVAYHLGEVRPSQGGVPGSSEYSASLSTSYGTYVFWFRNGHNRDLFVSDPWRYAPRMGGHCTASVAYVDGASKVVTGDSSVPICVGQKDPYEEKTMGQPWVIVSNKLYFFNCDATWIFSKPKDYVDTGSKDQLESITALAEANWLSEFGSATDGPFNAADYCSWLMGDSKDDWAHGAGFGCTGVQEPVDFCLAAGTLSGEAWLVDPLHNRRR</sequence>